<dbReference type="EMBL" id="AAIWMW010000010">
    <property type="protein sequence ID" value="ECI8475835.1"/>
    <property type="molecule type" value="Genomic_DNA"/>
</dbReference>
<comment type="caution">
    <text evidence="9">The sequence shown here is derived from an EMBL/GenBank/DDBJ whole genome shotgun (WGS) entry which is preliminary data.</text>
</comment>
<evidence type="ECO:0000313" key="2">
    <source>
        <dbReference type="EMBL" id="EBO1561525.1"/>
    </source>
</evidence>
<evidence type="ECO:0000313" key="8">
    <source>
        <dbReference type="EMBL" id="HAE4194589.1"/>
    </source>
</evidence>
<evidence type="ECO:0000313" key="6">
    <source>
        <dbReference type="EMBL" id="EDH4940291.1"/>
    </source>
</evidence>
<evidence type="ECO:0000313" key="7">
    <source>
        <dbReference type="EMBL" id="EDH7080822.1"/>
    </source>
</evidence>
<accession>A0A0R9MR41</accession>
<evidence type="ECO:0000313" key="3">
    <source>
        <dbReference type="EMBL" id="EBO8653560.1"/>
    </source>
</evidence>
<keyword evidence="1" id="KW-0812">Transmembrane</keyword>
<dbReference type="EMBL" id="DAARWE010000012">
    <property type="protein sequence ID" value="HAE4194589.1"/>
    <property type="molecule type" value="Genomic_DNA"/>
</dbReference>
<name>A0A0R9MR41_SALNE</name>
<feature type="transmembrane region" description="Helical" evidence="1">
    <location>
        <begin position="12"/>
        <end position="33"/>
    </location>
</feature>
<keyword evidence="1" id="KW-0472">Membrane</keyword>
<dbReference type="AlphaFoldDB" id="A0A0R9MR41"/>
<evidence type="ECO:0000313" key="9">
    <source>
        <dbReference type="EMBL" id="OMB00888.1"/>
    </source>
</evidence>
<dbReference type="EMBL" id="AAMHUT010000001">
    <property type="protein sequence ID" value="EDH4940291.1"/>
    <property type="molecule type" value="Genomic_DNA"/>
</dbReference>
<evidence type="ECO:0000313" key="4">
    <source>
        <dbReference type="EMBL" id="ECI8475835.1"/>
    </source>
</evidence>
<dbReference type="Proteomes" id="UP000839730">
    <property type="component" value="Unassembled WGS sequence"/>
</dbReference>
<reference evidence="4" key="5">
    <citation type="submission" date="2019-07" db="EMBL/GenBank/DDBJ databases">
        <authorList>
            <consortium name="GenomeTrakr network: Whole genome sequencing for foodborne pathogen traceback"/>
        </authorList>
    </citation>
    <scope>NUCLEOTIDE SEQUENCE</scope>
    <source>
        <strain evidence="2">FSIS11814480</strain>
        <strain evidence="3">FSIS11917615</strain>
        <strain evidence="4">FSIS31901987</strain>
    </source>
</reference>
<dbReference type="Proteomes" id="UP000187320">
    <property type="component" value="Unassembled WGS sequence"/>
</dbReference>
<dbReference type="EMBL" id="AAGJWK010000011">
    <property type="protein sequence ID" value="EBO8653560.1"/>
    <property type="molecule type" value="Genomic_DNA"/>
</dbReference>
<evidence type="ECO:0000256" key="1">
    <source>
        <dbReference type="SAM" id="Phobius"/>
    </source>
</evidence>
<keyword evidence="1" id="KW-1133">Transmembrane helix</keyword>
<proteinExistence type="predicted"/>
<protein>
    <submittedName>
        <fullName evidence="9">Uncharacterized protein</fullName>
    </submittedName>
</protein>
<dbReference type="EMBL" id="AAMINJ010000008">
    <property type="protein sequence ID" value="EDH7080822.1"/>
    <property type="molecule type" value="Genomic_DNA"/>
</dbReference>
<evidence type="ECO:0000313" key="10">
    <source>
        <dbReference type="Proteomes" id="UP000187320"/>
    </source>
</evidence>
<reference evidence="8" key="2">
    <citation type="journal article" date="2018" name="Genome Biol.">
        <title>SKESA: strategic k-mer extension for scrupulous assemblies.</title>
        <authorList>
            <person name="Souvorov A."/>
            <person name="Agarwala R."/>
            <person name="Lipman D.J."/>
        </authorList>
    </citation>
    <scope>NUCLEOTIDE SEQUENCE</scope>
    <source>
        <strain evidence="8">NCTR-SF87</strain>
    </source>
</reference>
<gene>
    <name evidence="9" type="ORF">BLX71_17590</name>
    <name evidence="5" type="ORF">CA685_20055</name>
    <name evidence="6" type="ORF">CBK62_06020</name>
    <name evidence="7" type="ORF">CBZ46_14855</name>
    <name evidence="2" type="ORF">D8I59_24095</name>
    <name evidence="3" type="ORF">EYJ87_20840</name>
    <name evidence="4" type="ORF">FGK44_21515</name>
    <name evidence="8" type="ORF">GNC67_003145</name>
</gene>
<sequence length="215" mass="24201">MGEFSNLLNSIPGWLSSSLTALVGTLIGGWFTLKGVTQQAKLSKVETERESLELQLSVLKGVKGEVFTLINLYNKRMKTHVDNIKPGQMLILTFPVGDDNFTFYEQNANVIAKLNDSARDSIINIYTYSRSLIQSFKGNNKLIEDYEKILIGMADNNNDKTMYKRLHDAKIDVMVDYAQGIKNIDAELRDAVNKGFNIIDQEVKSLQMKLNKLAS</sequence>
<dbReference type="RefSeq" id="WP_000503667.1">
    <property type="nucleotide sequence ID" value="NZ_CALNWE010000006.1"/>
</dbReference>
<dbReference type="EMBL" id="MODC01000066">
    <property type="protein sequence ID" value="OMB00888.1"/>
    <property type="molecule type" value="Genomic_DNA"/>
</dbReference>
<reference evidence="9 10" key="1">
    <citation type="submission" date="2016-10" db="EMBL/GenBank/DDBJ databases">
        <title>Geospatial study of bovine Salmonella enterica.</title>
        <authorList>
            <person name="Liao J."/>
        </authorList>
    </citation>
    <scope>NUCLEOTIDE SEQUENCE [LARGE SCALE GENOMIC DNA]</scope>
    <source>
        <strain evidence="9 10">R8_4821_R1</strain>
    </source>
</reference>
<dbReference type="EMBL" id="AAGHPM010000071">
    <property type="protein sequence ID" value="EBO1561525.1"/>
    <property type="molecule type" value="Genomic_DNA"/>
</dbReference>
<evidence type="ECO:0000313" key="5">
    <source>
        <dbReference type="EMBL" id="EDH0271938.1"/>
    </source>
</evidence>
<reference evidence="8" key="4">
    <citation type="submission" date="2018-07" db="EMBL/GenBank/DDBJ databases">
        <authorList>
            <consortium name="NCBI Pathogen Detection Project"/>
        </authorList>
    </citation>
    <scope>NUCLEOTIDE SEQUENCE</scope>
    <source>
        <strain evidence="8">NCTR-SF87</strain>
    </source>
</reference>
<reference evidence="5" key="3">
    <citation type="submission" date="2018-07" db="EMBL/GenBank/DDBJ databases">
        <authorList>
            <consortium name="PulseNet: The National Subtyping Network for Foodborne Disease Surveillance"/>
            <person name="Tarr C.L."/>
            <person name="Trees E."/>
            <person name="Katz L.S."/>
            <person name="Carleton-Romer H.A."/>
            <person name="Stroika S."/>
            <person name="Kucerova Z."/>
            <person name="Roache K.F."/>
            <person name="Sabol A.L."/>
            <person name="Besser J."/>
            <person name="Gerner-Smidt P."/>
        </authorList>
    </citation>
    <scope>NUCLEOTIDE SEQUENCE [LARGE SCALE GENOMIC DNA]</scope>
    <source>
        <strain evidence="5">PNUSAS011299</strain>
        <strain evidence="7">PNUSAS013394</strain>
        <strain evidence="6">PNUSAS013567</strain>
    </source>
</reference>
<organism evidence="9 10">
    <name type="scientific">Salmonella newport</name>
    <dbReference type="NCBI Taxonomy" id="108619"/>
    <lineage>
        <taxon>Bacteria</taxon>
        <taxon>Pseudomonadati</taxon>
        <taxon>Pseudomonadota</taxon>
        <taxon>Gammaproteobacteria</taxon>
        <taxon>Enterobacterales</taxon>
        <taxon>Enterobacteriaceae</taxon>
        <taxon>Salmonella</taxon>
    </lineage>
</organism>
<dbReference type="EMBL" id="AAMGCT010000008">
    <property type="protein sequence ID" value="EDH0271938.1"/>
    <property type="molecule type" value="Genomic_DNA"/>
</dbReference>